<reference evidence="5" key="1">
    <citation type="journal article" date="2019" name="Int. J. Syst. Evol. Microbiol.">
        <title>The Global Catalogue of Microorganisms (GCM) 10K type strain sequencing project: providing services to taxonomists for standard genome sequencing and annotation.</title>
        <authorList>
            <consortium name="The Broad Institute Genomics Platform"/>
            <consortium name="The Broad Institute Genome Sequencing Center for Infectious Disease"/>
            <person name="Wu L."/>
            <person name="Ma J."/>
        </authorList>
    </citation>
    <scope>NUCLEOTIDE SEQUENCE [LARGE SCALE GENOMIC DNA]</scope>
    <source>
        <strain evidence="5">NBRC 113072</strain>
    </source>
</reference>
<evidence type="ECO:0000313" key="4">
    <source>
        <dbReference type="EMBL" id="GMA42097.1"/>
    </source>
</evidence>
<comment type="caution">
    <text evidence="4">The sequence shown here is derived from an EMBL/GenBank/DDBJ whole genome shotgun (WGS) entry which is preliminary data.</text>
</comment>
<protein>
    <recommendedName>
        <fullName evidence="3">Capsule synthesis protein CapA domain-containing protein</fullName>
    </recommendedName>
</protein>
<evidence type="ECO:0000259" key="3">
    <source>
        <dbReference type="SMART" id="SM00854"/>
    </source>
</evidence>
<dbReference type="EMBL" id="BSUO01000001">
    <property type="protein sequence ID" value="GMA42097.1"/>
    <property type="molecule type" value="Genomic_DNA"/>
</dbReference>
<gene>
    <name evidence="4" type="ORF">GCM10025883_41420</name>
</gene>
<feature type="compositionally biased region" description="Low complexity" evidence="2">
    <location>
        <begin position="20"/>
        <end position="44"/>
    </location>
</feature>
<dbReference type="InterPro" id="IPR019079">
    <property type="entry name" value="Capsule_synth_CapA"/>
</dbReference>
<keyword evidence="5" id="KW-1185">Reference proteome</keyword>
<dbReference type="PANTHER" id="PTHR33393:SF13">
    <property type="entry name" value="PGA BIOSYNTHESIS PROTEIN CAPA"/>
    <property type="match status" value="1"/>
</dbReference>
<proteinExistence type="inferred from homology"/>
<organism evidence="4 5">
    <name type="scientific">Mobilicoccus caccae</name>
    <dbReference type="NCBI Taxonomy" id="1859295"/>
    <lineage>
        <taxon>Bacteria</taxon>
        <taxon>Bacillati</taxon>
        <taxon>Actinomycetota</taxon>
        <taxon>Actinomycetes</taxon>
        <taxon>Micrococcales</taxon>
        <taxon>Dermatophilaceae</taxon>
        <taxon>Mobilicoccus</taxon>
    </lineage>
</organism>
<dbReference type="Gene3D" id="3.60.21.10">
    <property type="match status" value="1"/>
</dbReference>
<dbReference type="InterPro" id="IPR052169">
    <property type="entry name" value="CW_Biosynth-Accessory"/>
</dbReference>
<evidence type="ECO:0000256" key="1">
    <source>
        <dbReference type="ARBA" id="ARBA00005662"/>
    </source>
</evidence>
<comment type="similarity">
    <text evidence="1">Belongs to the CapA family.</text>
</comment>
<dbReference type="InterPro" id="IPR029052">
    <property type="entry name" value="Metallo-depent_PP-like"/>
</dbReference>
<evidence type="ECO:0000313" key="5">
    <source>
        <dbReference type="Proteomes" id="UP001157126"/>
    </source>
</evidence>
<dbReference type="SUPFAM" id="SSF56300">
    <property type="entry name" value="Metallo-dependent phosphatases"/>
    <property type="match status" value="1"/>
</dbReference>
<dbReference type="CDD" id="cd07381">
    <property type="entry name" value="MPP_CapA"/>
    <property type="match status" value="1"/>
</dbReference>
<dbReference type="PANTHER" id="PTHR33393">
    <property type="entry name" value="POLYGLUTAMINE SYNTHESIS ACCESSORY PROTEIN RV0574C-RELATED"/>
    <property type="match status" value="1"/>
</dbReference>
<sequence>MPLLAALTVAGCASAPPPASDDSAPEASPGPAQSSASASASPSTSSPPSPANPRQITLAFAGDVHFERQLAPLLRDGKDEWATRLPELAAADFAMVNLETALTERGSPAAKTYTFRAPPAALDVLSSAGVDAVSMANNHAADYGRTGIEDTLAAIAKSPIPVAGFGKDESAAYAPVSVDVQGVRVGIVAATEIAEETYANHSAGPDKPGVAQNVERDRFTRAATEAVRDHDLVVAYMHWGTEGSTCPNERQVETARVLGDAGVDVIVGTHAHRPQGSGWTGRTFVGYGTGNFVWYNASPGSRSSGVLSVSVDADSVRARKNGQDPRTSVVKAYEWAPKIISGGGVPQDPTASRAAVTQAADAAKRCSGLAQEPGSG</sequence>
<dbReference type="Proteomes" id="UP001157126">
    <property type="component" value="Unassembled WGS sequence"/>
</dbReference>
<dbReference type="SMART" id="SM00854">
    <property type="entry name" value="PGA_cap"/>
    <property type="match status" value="1"/>
</dbReference>
<feature type="region of interest" description="Disordered" evidence="2">
    <location>
        <begin position="12"/>
        <end position="54"/>
    </location>
</feature>
<feature type="domain" description="Capsule synthesis protein CapA" evidence="3">
    <location>
        <begin position="57"/>
        <end position="296"/>
    </location>
</feature>
<dbReference type="Pfam" id="PF09587">
    <property type="entry name" value="PGA_cap"/>
    <property type="match status" value="1"/>
</dbReference>
<evidence type="ECO:0000256" key="2">
    <source>
        <dbReference type="SAM" id="MobiDB-lite"/>
    </source>
</evidence>
<name>A0ABQ6IZG7_9MICO</name>
<accession>A0ABQ6IZG7</accession>